<protein>
    <submittedName>
        <fullName evidence="1">Uncharacterized protein</fullName>
    </submittedName>
</protein>
<name>A0A223LDT3_9CAUD</name>
<proteinExistence type="predicted"/>
<accession>A0A223LDT3</accession>
<sequence length="92" mass="11299">MITFHRERIIKDRFKVTPEEFIKYLMEVRCYEGKYHFYVNNGINKGMLSWACEYPWKDTNYDLCDFDPYNPTSSFQKEIRSDIIKFLKSFEE</sequence>
<evidence type="ECO:0000313" key="1">
    <source>
        <dbReference type="EMBL" id="ASU00407.1"/>
    </source>
</evidence>
<organism evidence="1 2">
    <name type="scientific">Aeromonas phage AS-zj</name>
    <dbReference type="NCBI Taxonomy" id="2024208"/>
    <lineage>
        <taxon>Viruses</taxon>
        <taxon>Duplodnaviria</taxon>
        <taxon>Heunggongvirae</taxon>
        <taxon>Uroviricota</taxon>
        <taxon>Caudoviricetes</taxon>
        <taxon>Pantevenvirales</taxon>
        <taxon>Straboviridae</taxon>
        <taxon>Emmerichvirinae</taxon>
        <taxon>Ceceduovirus</taxon>
        <taxon>Ceceduovirus aszj</taxon>
    </lineage>
</organism>
<dbReference type="GeneID" id="55604512"/>
<dbReference type="Proteomes" id="UP000226092">
    <property type="component" value="Segment"/>
</dbReference>
<dbReference type="KEGG" id="vg:55604512"/>
<dbReference type="RefSeq" id="YP_009834445.1">
    <property type="nucleotide sequence ID" value="NC_048673.1"/>
</dbReference>
<reference evidence="1 2" key="1">
    <citation type="submission" date="2017-07" db="EMBL/GenBank/DDBJ databases">
        <title>In vitro design and evaluation of phage cocktails against multidrug-resistant Aeromonas salmonicida.</title>
        <authorList>
            <person name="Chen L."/>
            <person name="Yuan S."/>
            <person name="Ma Y."/>
        </authorList>
    </citation>
    <scope>NUCLEOTIDE SEQUENCE [LARGE SCALE GENOMIC DNA]</scope>
</reference>
<dbReference type="EMBL" id="MF448340">
    <property type="protein sequence ID" value="ASU00407.1"/>
    <property type="molecule type" value="Genomic_DNA"/>
</dbReference>
<evidence type="ECO:0000313" key="2">
    <source>
        <dbReference type="Proteomes" id="UP000226092"/>
    </source>
</evidence>
<keyword evidence="2" id="KW-1185">Reference proteome</keyword>